<comment type="subcellular location">
    <subcellularLocation>
        <location evidence="1 8">Cell membrane</location>
        <topology evidence="1 8">Multi-pass membrane protein</topology>
    </subcellularLocation>
</comment>
<keyword evidence="12" id="KW-1185">Reference proteome</keyword>
<feature type="transmembrane region" description="Helical" evidence="8">
    <location>
        <begin position="58"/>
        <end position="82"/>
    </location>
</feature>
<feature type="transmembrane region" description="Helical" evidence="8">
    <location>
        <begin position="169"/>
        <end position="188"/>
    </location>
</feature>
<gene>
    <name evidence="11" type="primary">potB_2</name>
    <name evidence="11" type="ORF">PNO31109_03442</name>
</gene>
<feature type="transmembrane region" description="Helical" evidence="8">
    <location>
        <begin position="246"/>
        <end position="267"/>
    </location>
</feature>
<evidence type="ECO:0000256" key="4">
    <source>
        <dbReference type="ARBA" id="ARBA00022475"/>
    </source>
</evidence>
<protein>
    <submittedName>
        <fullName evidence="11">Spermidine/putrescine transport system permease protein PotB</fullName>
    </submittedName>
</protein>
<feature type="region of interest" description="Disordered" evidence="9">
    <location>
        <begin position="1"/>
        <end position="36"/>
    </location>
</feature>
<dbReference type="Pfam" id="PF00528">
    <property type="entry name" value="BPD_transp_1"/>
    <property type="match status" value="1"/>
</dbReference>
<sequence length="333" mass="35489">MSAAPPDSGAPLGGSHEAPHEAPHEARLDSPLVNSSPTATRATGLARTVRGAFTGGSLVAPATLVVLLVIVLPGLQLIRYSFNRFDPVEMMSAATTGANYVKFFTDPYYLTVLWTTIKVASLCTALALVFGFPVAYVLARTQSRFKSLLVMLLVFPLLVGNVVRAAGWMVMLGNAGFVNSLLVSLGIVAEPVRLLYTPFAVVVGTTAVVLPYMILTLQSVLEGMDFSVEEAARNLGATFRQTLTRVILPMAAPGIAAGTMLVFILCMNAYATPVLLGGTGITMMTPAIYDQIAKANNWPFGAVLSIVSMVVTFALAIASHWLIQRRYAKTMMT</sequence>
<evidence type="ECO:0000313" key="12">
    <source>
        <dbReference type="Proteomes" id="UP000367825"/>
    </source>
</evidence>
<dbReference type="GO" id="GO:0005886">
    <property type="term" value="C:plasma membrane"/>
    <property type="evidence" value="ECO:0007669"/>
    <property type="project" value="UniProtKB-SubCell"/>
</dbReference>
<dbReference type="Gene3D" id="1.10.3720.10">
    <property type="entry name" value="MetI-like"/>
    <property type="match status" value="1"/>
</dbReference>
<name>A0A5E4WWD3_9BURK</name>
<reference evidence="11 12" key="1">
    <citation type="submission" date="2019-08" db="EMBL/GenBank/DDBJ databases">
        <authorList>
            <person name="Peeters C."/>
        </authorList>
    </citation>
    <scope>NUCLEOTIDE SEQUENCE [LARGE SCALE GENOMIC DNA]</scope>
    <source>
        <strain evidence="11 12">LMG 31109</strain>
    </source>
</reference>
<dbReference type="InterPro" id="IPR035906">
    <property type="entry name" value="MetI-like_sf"/>
</dbReference>
<evidence type="ECO:0000256" key="1">
    <source>
        <dbReference type="ARBA" id="ARBA00004651"/>
    </source>
</evidence>
<dbReference type="CDD" id="cd06261">
    <property type="entry name" value="TM_PBP2"/>
    <property type="match status" value="1"/>
</dbReference>
<dbReference type="PROSITE" id="PS50928">
    <property type="entry name" value="ABC_TM1"/>
    <property type="match status" value="1"/>
</dbReference>
<dbReference type="GO" id="GO:0055085">
    <property type="term" value="P:transmembrane transport"/>
    <property type="evidence" value="ECO:0007669"/>
    <property type="project" value="InterPro"/>
</dbReference>
<evidence type="ECO:0000256" key="2">
    <source>
        <dbReference type="ARBA" id="ARBA00007069"/>
    </source>
</evidence>
<feature type="transmembrane region" description="Helical" evidence="8">
    <location>
        <begin position="274"/>
        <end position="292"/>
    </location>
</feature>
<evidence type="ECO:0000256" key="7">
    <source>
        <dbReference type="ARBA" id="ARBA00023136"/>
    </source>
</evidence>
<feature type="transmembrane region" description="Helical" evidence="8">
    <location>
        <begin position="112"/>
        <end position="138"/>
    </location>
</feature>
<evidence type="ECO:0000256" key="6">
    <source>
        <dbReference type="ARBA" id="ARBA00022989"/>
    </source>
</evidence>
<keyword evidence="6 8" id="KW-1133">Transmembrane helix</keyword>
<evidence type="ECO:0000256" key="5">
    <source>
        <dbReference type="ARBA" id="ARBA00022692"/>
    </source>
</evidence>
<proteinExistence type="inferred from homology"/>
<comment type="similarity">
    <text evidence="2">Belongs to the binding-protein-dependent transport system permease family. CysTW subfamily.</text>
</comment>
<feature type="domain" description="ABC transmembrane type-1" evidence="10">
    <location>
        <begin position="113"/>
        <end position="319"/>
    </location>
</feature>
<dbReference type="SUPFAM" id="SSF161098">
    <property type="entry name" value="MetI-like"/>
    <property type="match status" value="1"/>
</dbReference>
<evidence type="ECO:0000256" key="3">
    <source>
        <dbReference type="ARBA" id="ARBA00022448"/>
    </source>
</evidence>
<evidence type="ECO:0000256" key="8">
    <source>
        <dbReference type="RuleBase" id="RU363032"/>
    </source>
</evidence>
<dbReference type="EMBL" id="CABPSC010000014">
    <property type="protein sequence ID" value="VVE27206.1"/>
    <property type="molecule type" value="Genomic_DNA"/>
</dbReference>
<evidence type="ECO:0000313" key="11">
    <source>
        <dbReference type="EMBL" id="VVE27206.1"/>
    </source>
</evidence>
<feature type="transmembrane region" description="Helical" evidence="8">
    <location>
        <begin position="195"/>
        <end position="215"/>
    </location>
</feature>
<dbReference type="InterPro" id="IPR000515">
    <property type="entry name" value="MetI-like"/>
</dbReference>
<dbReference type="AlphaFoldDB" id="A0A5E4WWD3"/>
<feature type="transmembrane region" description="Helical" evidence="8">
    <location>
        <begin position="298"/>
        <end position="323"/>
    </location>
</feature>
<organism evidence="11 12">
    <name type="scientific">Pandoraea nosoerga</name>
    <dbReference type="NCBI Taxonomy" id="2508296"/>
    <lineage>
        <taxon>Bacteria</taxon>
        <taxon>Pseudomonadati</taxon>
        <taxon>Pseudomonadota</taxon>
        <taxon>Betaproteobacteria</taxon>
        <taxon>Burkholderiales</taxon>
        <taxon>Burkholderiaceae</taxon>
        <taxon>Pandoraea</taxon>
    </lineage>
</organism>
<keyword evidence="4" id="KW-1003">Cell membrane</keyword>
<keyword evidence="5 8" id="KW-0812">Transmembrane</keyword>
<evidence type="ECO:0000259" key="10">
    <source>
        <dbReference type="PROSITE" id="PS50928"/>
    </source>
</evidence>
<accession>A0A5E4WWD3</accession>
<keyword evidence="7 8" id="KW-0472">Membrane</keyword>
<evidence type="ECO:0000256" key="9">
    <source>
        <dbReference type="SAM" id="MobiDB-lite"/>
    </source>
</evidence>
<dbReference type="Proteomes" id="UP000367825">
    <property type="component" value="Unassembled WGS sequence"/>
</dbReference>
<keyword evidence="3 8" id="KW-0813">Transport</keyword>
<feature type="compositionally biased region" description="Basic and acidic residues" evidence="9">
    <location>
        <begin position="17"/>
        <end position="28"/>
    </location>
</feature>
<dbReference type="PANTHER" id="PTHR42929">
    <property type="entry name" value="INNER MEMBRANE ABC TRANSPORTER PERMEASE PROTEIN YDCU-RELATED-RELATED"/>
    <property type="match status" value="1"/>
</dbReference>
<dbReference type="PANTHER" id="PTHR42929:SF5">
    <property type="entry name" value="ABC TRANSPORTER PERMEASE PROTEIN"/>
    <property type="match status" value="1"/>
</dbReference>
<feature type="transmembrane region" description="Helical" evidence="8">
    <location>
        <begin position="145"/>
        <end position="163"/>
    </location>
</feature>